<dbReference type="AlphaFoldDB" id="A0A285SCS0"/>
<proteinExistence type="predicted"/>
<evidence type="ECO:0000313" key="2">
    <source>
        <dbReference type="EMBL" id="SOC03619.1"/>
    </source>
</evidence>
<dbReference type="Gene3D" id="3.60.15.10">
    <property type="entry name" value="Ribonuclease Z/Hydroxyacylglutathione hydrolase-like"/>
    <property type="match status" value="1"/>
</dbReference>
<dbReference type="RefSeq" id="WP_097174613.1">
    <property type="nucleotide sequence ID" value="NZ_OBML01000004.1"/>
</dbReference>
<name>A0A285SCS0_9HYPH</name>
<dbReference type="InterPro" id="IPR036866">
    <property type="entry name" value="RibonucZ/Hydroxyglut_hydro"/>
</dbReference>
<feature type="domain" description="Metallo-beta-lactamase" evidence="1">
    <location>
        <begin position="40"/>
        <end position="217"/>
    </location>
</feature>
<dbReference type="STRING" id="538381.GCA_001696535_00193"/>
<accession>A0A285SCS0</accession>
<dbReference type="SMART" id="SM00849">
    <property type="entry name" value="Lactamase_B"/>
    <property type="match status" value="1"/>
</dbReference>
<dbReference type="Pfam" id="PF12706">
    <property type="entry name" value="Lactamase_B_2"/>
    <property type="match status" value="1"/>
</dbReference>
<dbReference type="InterPro" id="IPR001279">
    <property type="entry name" value="Metallo-B-lactamas"/>
</dbReference>
<dbReference type="CDD" id="cd16279">
    <property type="entry name" value="metallo-hydrolase-like_MBL-fold"/>
    <property type="match status" value="1"/>
</dbReference>
<keyword evidence="3" id="KW-1185">Reference proteome</keyword>
<dbReference type="PANTHER" id="PTHR42663">
    <property type="entry name" value="HYDROLASE C777.06C-RELATED-RELATED"/>
    <property type="match status" value="1"/>
</dbReference>
<gene>
    <name evidence="2" type="ORF">SAMN05421512_104200</name>
</gene>
<dbReference type="Proteomes" id="UP000219331">
    <property type="component" value="Unassembled WGS sequence"/>
</dbReference>
<sequence>MTDGARLDFTILGCGSSAGVPRVGNIWGDCDPNEPRNRRMRCAMLVERKGPNGTTSVLVDAGPDLRQQLLDARVTDLDAVLLTHSHADHLHGIDDLRPLAITHRKLIPVHMDAVTSHRAHDLFYYGFATPQGSSYPPILRDIRITAGTPGVIEGAGGPIPFLPLEVEHGDIAALGFRFGNVAYLPDVKDIPEAVQPGFEGLDTWVIDALRRTPHPSHFSLSEALEWIARMRPRKAILTNMHVDLDYRTLEGELPEGVIPAYDGLRFSASLDTAP</sequence>
<dbReference type="EMBL" id="OBML01000004">
    <property type="protein sequence ID" value="SOC03619.1"/>
    <property type="molecule type" value="Genomic_DNA"/>
</dbReference>
<reference evidence="2 3" key="1">
    <citation type="submission" date="2017-08" db="EMBL/GenBank/DDBJ databases">
        <authorList>
            <person name="de Groot N.N."/>
        </authorList>
    </citation>
    <scope>NUCLEOTIDE SEQUENCE [LARGE SCALE GENOMIC DNA]</scope>
    <source>
        <strain evidence="2 3">USBA 352</strain>
    </source>
</reference>
<protein>
    <submittedName>
        <fullName evidence="2">Phosphoribosyl 1,2-cyclic phosphate phosphodiesterase</fullName>
    </submittedName>
</protein>
<evidence type="ECO:0000259" key="1">
    <source>
        <dbReference type="SMART" id="SM00849"/>
    </source>
</evidence>
<dbReference type="SUPFAM" id="SSF56281">
    <property type="entry name" value="Metallo-hydrolase/oxidoreductase"/>
    <property type="match status" value="1"/>
</dbReference>
<evidence type="ECO:0000313" key="3">
    <source>
        <dbReference type="Proteomes" id="UP000219331"/>
    </source>
</evidence>
<organism evidence="2 3">
    <name type="scientific">Stappia indica</name>
    <dbReference type="NCBI Taxonomy" id="538381"/>
    <lineage>
        <taxon>Bacteria</taxon>
        <taxon>Pseudomonadati</taxon>
        <taxon>Pseudomonadota</taxon>
        <taxon>Alphaproteobacteria</taxon>
        <taxon>Hyphomicrobiales</taxon>
        <taxon>Stappiaceae</taxon>
        <taxon>Stappia</taxon>
    </lineage>
</organism>
<dbReference type="PANTHER" id="PTHR42663:SF6">
    <property type="entry name" value="HYDROLASE C777.06C-RELATED"/>
    <property type="match status" value="1"/>
</dbReference>
<dbReference type="OrthoDB" id="9781189at2"/>